<feature type="transmembrane region" description="Helical" evidence="1">
    <location>
        <begin position="86"/>
        <end position="107"/>
    </location>
</feature>
<feature type="transmembrane region" description="Helical" evidence="1">
    <location>
        <begin position="114"/>
        <end position="133"/>
    </location>
</feature>
<dbReference type="HOGENOM" id="CLU_1178182_0_0_3"/>
<sequence>MRVSRPQVINEEWIILPWKCNPNSPVTGPHRLMAILRSKPSNSGMNAIHSTSARIRVVLTAIAVSMSFLIAFIISPTIIYLPATQFSFHLFWFFGPALALLFGLLVWRMAKARYIIVSLLVIASISFPFLFYVSQEIFCSRVGAFAIVQLECYYRSEPLIQTRLPEQFSEEKFNSIQPGMKKERVVQRLGLPSSGTDNLTLDYGAEWWDFAWVNYFIRLDEEGKVISKTRTVYHD</sequence>
<dbReference type="EMBL" id="CP000828">
    <property type="protein sequence ID" value="ABW31220.1"/>
    <property type="molecule type" value="Genomic_DNA"/>
</dbReference>
<keyword evidence="1" id="KW-1133">Transmembrane helix</keyword>
<name>B0C7D6_ACAM1</name>
<dbReference type="STRING" id="329726.AM1_6290"/>
<gene>
    <name evidence="2" type="ordered locus">AM1_6290</name>
</gene>
<evidence type="ECO:0000256" key="1">
    <source>
        <dbReference type="SAM" id="Phobius"/>
    </source>
</evidence>
<protein>
    <submittedName>
        <fullName evidence="2">Uncharacterized protein</fullName>
    </submittedName>
</protein>
<dbReference type="KEGG" id="amr:AM1_6290"/>
<dbReference type="AlphaFoldDB" id="B0C7D6"/>
<accession>B0C7D6</accession>
<dbReference type="eggNOG" id="ENOG502ZT4V">
    <property type="taxonomic scope" value="Bacteria"/>
</dbReference>
<evidence type="ECO:0000313" key="3">
    <source>
        <dbReference type="Proteomes" id="UP000000268"/>
    </source>
</evidence>
<reference evidence="2 3" key="1">
    <citation type="journal article" date="2008" name="Proc. Natl. Acad. Sci. U.S.A.">
        <title>Niche adaptation and genome expansion in the chlorophyll d-producing cyanobacterium Acaryochloris marina.</title>
        <authorList>
            <person name="Swingley W.D."/>
            <person name="Chen M."/>
            <person name="Cheung P.C."/>
            <person name="Conrad A.L."/>
            <person name="Dejesa L.C."/>
            <person name="Hao J."/>
            <person name="Honchak B.M."/>
            <person name="Karbach L.E."/>
            <person name="Kurdoglu A."/>
            <person name="Lahiri S."/>
            <person name="Mastrian S.D."/>
            <person name="Miyashita H."/>
            <person name="Page L."/>
            <person name="Ramakrishna P."/>
            <person name="Satoh S."/>
            <person name="Sattley W.M."/>
            <person name="Shimada Y."/>
            <person name="Taylor H.L."/>
            <person name="Tomo T."/>
            <person name="Tsuchiya T."/>
            <person name="Wang Z.T."/>
            <person name="Raymond J."/>
            <person name="Mimuro M."/>
            <person name="Blankenship R.E."/>
            <person name="Touchman J.W."/>
        </authorList>
    </citation>
    <scope>NUCLEOTIDE SEQUENCE [LARGE SCALE GENOMIC DNA]</scope>
    <source>
        <strain evidence="3">MBIC 11017</strain>
    </source>
</reference>
<dbReference type="Proteomes" id="UP000000268">
    <property type="component" value="Chromosome"/>
</dbReference>
<keyword evidence="1" id="KW-0472">Membrane</keyword>
<keyword evidence="3" id="KW-1185">Reference proteome</keyword>
<evidence type="ECO:0000313" key="2">
    <source>
        <dbReference type="EMBL" id="ABW31220.1"/>
    </source>
</evidence>
<feature type="transmembrane region" description="Helical" evidence="1">
    <location>
        <begin position="57"/>
        <end position="80"/>
    </location>
</feature>
<proteinExistence type="predicted"/>
<organism evidence="2 3">
    <name type="scientific">Acaryochloris marina (strain MBIC 11017)</name>
    <dbReference type="NCBI Taxonomy" id="329726"/>
    <lineage>
        <taxon>Bacteria</taxon>
        <taxon>Bacillati</taxon>
        <taxon>Cyanobacteriota</taxon>
        <taxon>Cyanophyceae</taxon>
        <taxon>Acaryochloridales</taxon>
        <taxon>Acaryochloridaceae</taxon>
        <taxon>Acaryochloris</taxon>
    </lineage>
</organism>
<keyword evidence="1" id="KW-0812">Transmembrane</keyword>